<comment type="similarity">
    <text evidence="6">Belongs to the methyl-accepting chemotaxis (MCP) protein family.</text>
</comment>
<dbReference type="CDD" id="cd11386">
    <property type="entry name" value="MCP_signal"/>
    <property type="match status" value="1"/>
</dbReference>
<keyword evidence="4 8" id="KW-0472">Membrane</keyword>
<feature type="transmembrane region" description="Helical" evidence="8">
    <location>
        <begin position="153"/>
        <end position="175"/>
    </location>
</feature>
<evidence type="ECO:0000313" key="10">
    <source>
        <dbReference type="EMBL" id="MFC5545316.1"/>
    </source>
</evidence>
<protein>
    <submittedName>
        <fullName evidence="10">Methyl-accepting chemotaxis protein</fullName>
    </submittedName>
</protein>
<comment type="subcellular location">
    <subcellularLocation>
        <location evidence="1">Membrane</location>
        <topology evidence="1">Multi-pass membrane protein</topology>
    </subcellularLocation>
</comment>
<feature type="transmembrane region" description="Helical" evidence="8">
    <location>
        <begin position="112"/>
        <end position="132"/>
    </location>
</feature>
<keyword evidence="5 7" id="KW-0807">Transducer</keyword>
<dbReference type="PRINTS" id="PR00260">
    <property type="entry name" value="CHEMTRNSDUCR"/>
</dbReference>
<evidence type="ECO:0000256" key="4">
    <source>
        <dbReference type="ARBA" id="ARBA00023136"/>
    </source>
</evidence>
<accession>A0ABW0RM23</accession>
<organism evidence="10 11">
    <name type="scientific">Marinobacter koreensis</name>
    <dbReference type="NCBI Taxonomy" id="335974"/>
    <lineage>
        <taxon>Bacteria</taxon>
        <taxon>Pseudomonadati</taxon>
        <taxon>Pseudomonadota</taxon>
        <taxon>Gammaproteobacteria</taxon>
        <taxon>Pseudomonadales</taxon>
        <taxon>Marinobacteraceae</taxon>
        <taxon>Marinobacter</taxon>
    </lineage>
</organism>
<evidence type="ECO:0000313" key="11">
    <source>
        <dbReference type="Proteomes" id="UP001596055"/>
    </source>
</evidence>
<feature type="transmembrane region" description="Helical" evidence="8">
    <location>
        <begin position="71"/>
        <end position="92"/>
    </location>
</feature>
<evidence type="ECO:0000256" key="8">
    <source>
        <dbReference type="SAM" id="Phobius"/>
    </source>
</evidence>
<evidence type="ECO:0000256" key="2">
    <source>
        <dbReference type="ARBA" id="ARBA00022692"/>
    </source>
</evidence>
<evidence type="ECO:0000256" key="1">
    <source>
        <dbReference type="ARBA" id="ARBA00004141"/>
    </source>
</evidence>
<dbReference type="Pfam" id="PF00015">
    <property type="entry name" value="MCPsignal"/>
    <property type="match status" value="1"/>
</dbReference>
<dbReference type="SUPFAM" id="SSF58104">
    <property type="entry name" value="Methyl-accepting chemotaxis protein (MCP) signaling domain"/>
    <property type="match status" value="1"/>
</dbReference>
<dbReference type="InterPro" id="IPR004089">
    <property type="entry name" value="MCPsignal_dom"/>
</dbReference>
<keyword evidence="2 8" id="KW-0812">Transmembrane</keyword>
<evidence type="ECO:0000256" key="5">
    <source>
        <dbReference type="ARBA" id="ARBA00023224"/>
    </source>
</evidence>
<feature type="domain" description="Methyl-accepting transducer" evidence="9">
    <location>
        <begin position="233"/>
        <end position="469"/>
    </location>
</feature>
<feature type="transmembrane region" description="Helical" evidence="8">
    <location>
        <begin position="20"/>
        <end position="39"/>
    </location>
</feature>
<keyword evidence="11" id="KW-1185">Reference proteome</keyword>
<gene>
    <name evidence="10" type="ORF">ACFPQA_09645</name>
</gene>
<name>A0ABW0RM23_9GAMM</name>
<dbReference type="Proteomes" id="UP001596055">
    <property type="component" value="Unassembled WGS sequence"/>
</dbReference>
<evidence type="ECO:0000259" key="9">
    <source>
        <dbReference type="PROSITE" id="PS50111"/>
    </source>
</evidence>
<sequence>MSGSRTLSFALQDRLASDRYLLYILLAHVPFVGFIVPLGHDTGGFALGASVLIGIIAVGAWMVLQGSRACSAIFAACLMAFSAVMIQARLGQIEMHFHIFAALALVITYRDWLPIVTAAGVIAAHHLILTALQQSGAQFLGMPLMLFNHNATFGMAFLHAGFVVFESSVLIFFAIRMAAERREALQIISVVRTFGDSKDLTGRLDHEGGSHTALHFNDMMSQFGELIEKVRHLATHLRTSSADLTSVSEKTSGIIREQHGQTDQAAAATNQMAATIQEVAHNAQLAAEAAGRASEAASEGRTTADHAVELTEATHGTLGDASSTVERLVEKVGSIQSFVASINEISDQTNLLALNAAIEAARAGEHGRGFAVVADEVRNLSRRTQEFTQEIGSTVDELSDSAEAALAAIDMGLTRSSETTRSIRQTVEAIARIEAAIADVNGMNEQIASASEQQAVASSQISESVQLVASRNSDIVGEAEATRTMAERLESTILDVESLVRDYRTA</sequence>
<dbReference type="PANTHER" id="PTHR32089:SF119">
    <property type="entry name" value="METHYL-ACCEPTING CHEMOTAXIS PROTEIN CTPL"/>
    <property type="match status" value="1"/>
</dbReference>
<dbReference type="EMBL" id="JBHSNL010000001">
    <property type="protein sequence ID" value="MFC5545316.1"/>
    <property type="molecule type" value="Genomic_DNA"/>
</dbReference>
<feature type="transmembrane region" description="Helical" evidence="8">
    <location>
        <begin position="45"/>
        <end position="64"/>
    </location>
</feature>
<proteinExistence type="inferred from homology"/>
<dbReference type="RefSeq" id="WP_248155965.1">
    <property type="nucleotide sequence ID" value="NZ_JAKZAJ010000002.1"/>
</dbReference>
<reference evidence="11" key="1">
    <citation type="journal article" date="2019" name="Int. J. Syst. Evol. Microbiol.">
        <title>The Global Catalogue of Microorganisms (GCM) 10K type strain sequencing project: providing services to taxonomists for standard genome sequencing and annotation.</title>
        <authorList>
            <consortium name="The Broad Institute Genomics Platform"/>
            <consortium name="The Broad Institute Genome Sequencing Center for Infectious Disease"/>
            <person name="Wu L."/>
            <person name="Ma J."/>
        </authorList>
    </citation>
    <scope>NUCLEOTIDE SEQUENCE [LARGE SCALE GENOMIC DNA]</scope>
    <source>
        <strain evidence="11">CGMCC 4.1799</strain>
    </source>
</reference>
<dbReference type="PANTHER" id="PTHR32089">
    <property type="entry name" value="METHYL-ACCEPTING CHEMOTAXIS PROTEIN MCPB"/>
    <property type="match status" value="1"/>
</dbReference>
<dbReference type="PROSITE" id="PS50111">
    <property type="entry name" value="CHEMOTAXIS_TRANSDUC_2"/>
    <property type="match status" value="1"/>
</dbReference>
<dbReference type="SMART" id="SM00283">
    <property type="entry name" value="MA"/>
    <property type="match status" value="1"/>
</dbReference>
<evidence type="ECO:0000256" key="3">
    <source>
        <dbReference type="ARBA" id="ARBA00022989"/>
    </source>
</evidence>
<evidence type="ECO:0000256" key="7">
    <source>
        <dbReference type="PROSITE-ProRule" id="PRU00284"/>
    </source>
</evidence>
<keyword evidence="3 8" id="KW-1133">Transmembrane helix</keyword>
<dbReference type="Gene3D" id="1.10.287.950">
    <property type="entry name" value="Methyl-accepting chemotaxis protein"/>
    <property type="match status" value="1"/>
</dbReference>
<comment type="caution">
    <text evidence="10">The sequence shown here is derived from an EMBL/GenBank/DDBJ whole genome shotgun (WGS) entry which is preliminary data.</text>
</comment>
<dbReference type="InterPro" id="IPR004090">
    <property type="entry name" value="Chemotax_Me-accpt_rcpt"/>
</dbReference>
<evidence type="ECO:0000256" key="6">
    <source>
        <dbReference type="ARBA" id="ARBA00029447"/>
    </source>
</evidence>